<comment type="caution">
    <text evidence="6">The sequence shown here is derived from an EMBL/GenBank/DDBJ whole genome shotgun (WGS) entry which is preliminary data.</text>
</comment>
<accession>A0A0G0BDW1</accession>
<organism evidence="6 7">
    <name type="scientific">Candidatus Roizmanbacteria bacterium GW2011_GWA2_32_13</name>
    <dbReference type="NCBI Taxonomy" id="1618475"/>
    <lineage>
        <taxon>Bacteria</taxon>
        <taxon>Candidatus Roizmaniibacteriota</taxon>
    </lineage>
</organism>
<evidence type="ECO:0000256" key="5">
    <source>
        <dbReference type="RuleBase" id="RU004508"/>
    </source>
</evidence>
<dbReference type="InterPro" id="IPR000653">
    <property type="entry name" value="DegT/StrS_aminotransferase"/>
</dbReference>
<dbReference type="GO" id="GO:0000271">
    <property type="term" value="P:polysaccharide biosynthetic process"/>
    <property type="evidence" value="ECO:0007669"/>
    <property type="project" value="TreeGrafter"/>
</dbReference>
<keyword evidence="1 4" id="KW-0663">Pyridoxal phosphate</keyword>
<dbReference type="PANTHER" id="PTHR30244:SF36">
    <property type="entry name" value="3-OXO-GLUCOSE-6-PHOSPHATE:GLUTAMATE AMINOTRANSFERASE"/>
    <property type="match status" value="1"/>
</dbReference>
<dbReference type="PATRIC" id="fig|1618475.3.peg.133"/>
<evidence type="ECO:0000313" key="6">
    <source>
        <dbReference type="EMBL" id="KKP37075.1"/>
    </source>
</evidence>
<evidence type="ECO:0000256" key="4">
    <source>
        <dbReference type="PIRSR" id="PIRSR000390-2"/>
    </source>
</evidence>
<feature type="active site" description="Proton acceptor" evidence="3">
    <location>
        <position position="185"/>
    </location>
</feature>
<dbReference type="CDD" id="cd00616">
    <property type="entry name" value="AHBA_syn"/>
    <property type="match status" value="1"/>
</dbReference>
<dbReference type="InterPro" id="IPR015422">
    <property type="entry name" value="PyrdxlP-dep_Trfase_small"/>
</dbReference>
<dbReference type="AlphaFoldDB" id="A0A0G0BDW1"/>
<dbReference type="EMBL" id="LBOK01000008">
    <property type="protein sequence ID" value="KKP37075.1"/>
    <property type="molecule type" value="Genomic_DNA"/>
</dbReference>
<name>A0A0G0BDW1_9BACT</name>
<evidence type="ECO:0000256" key="3">
    <source>
        <dbReference type="PIRSR" id="PIRSR000390-1"/>
    </source>
</evidence>
<dbReference type="Gene3D" id="3.90.1150.10">
    <property type="entry name" value="Aspartate Aminotransferase, domain 1"/>
    <property type="match status" value="1"/>
</dbReference>
<comment type="similarity">
    <text evidence="2 5">Belongs to the DegT/DnrJ/EryC1 family.</text>
</comment>
<dbReference type="PIRSF" id="PIRSF000390">
    <property type="entry name" value="PLP_StrS"/>
    <property type="match status" value="1"/>
</dbReference>
<evidence type="ECO:0000256" key="1">
    <source>
        <dbReference type="ARBA" id="ARBA00022898"/>
    </source>
</evidence>
<evidence type="ECO:0000256" key="2">
    <source>
        <dbReference type="ARBA" id="ARBA00037999"/>
    </source>
</evidence>
<dbReference type="Gene3D" id="3.40.640.10">
    <property type="entry name" value="Type I PLP-dependent aspartate aminotransferase-like (Major domain)"/>
    <property type="match status" value="1"/>
</dbReference>
<reference evidence="6 7" key="1">
    <citation type="journal article" date="2015" name="Nature">
        <title>rRNA introns, odd ribosomes, and small enigmatic genomes across a large radiation of phyla.</title>
        <authorList>
            <person name="Brown C.T."/>
            <person name="Hug L.A."/>
            <person name="Thomas B.C."/>
            <person name="Sharon I."/>
            <person name="Castelle C.J."/>
            <person name="Singh A."/>
            <person name="Wilkins M.J."/>
            <person name="Williams K.H."/>
            <person name="Banfield J.F."/>
        </authorList>
    </citation>
    <scope>NUCLEOTIDE SEQUENCE [LARGE SCALE GENOMIC DNA]</scope>
</reference>
<feature type="modified residue" description="N6-(pyridoxal phosphate)lysine" evidence="4">
    <location>
        <position position="185"/>
    </location>
</feature>
<protein>
    <submittedName>
        <fullName evidence="6">Glutamine-scyllo-inositol transaminase</fullName>
    </submittedName>
</protein>
<dbReference type="Pfam" id="PF01041">
    <property type="entry name" value="DegT_DnrJ_EryC1"/>
    <property type="match status" value="1"/>
</dbReference>
<dbReference type="InterPro" id="IPR015424">
    <property type="entry name" value="PyrdxlP-dep_Trfase"/>
</dbReference>
<dbReference type="Proteomes" id="UP000034349">
    <property type="component" value="Unassembled WGS sequence"/>
</dbReference>
<dbReference type="GO" id="GO:0030170">
    <property type="term" value="F:pyridoxal phosphate binding"/>
    <property type="evidence" value="ECO:0007669"/>
    <property type="project" value="TreeGrafter"/>
</dbReference>
<gene>
    <name evidence="6" type="ORF">UR23_C0008G0008</name>
</gene>
<dbReference type="InterPro" id="IPR015421">
    <property type="entry name" value="PyrdxlP-dep_Trfase_major"/>
</dbReference>
<evidence type="ECO:0000313" key="7">
    <source>
        <dbReference type="Proteomes" id="UP000034349"/>
    </source>
</evidence>
<proteinExistence type="inferred from homology"/>
<dbReference type="SUPFAM" id="SSF53383">
    <property type="entry name" value="PLP-dependent transferases"/>
    <property type="match status" value="1"/>
</dbReference>
<dbReference type="PANTHER" id="PTHR30244">
    <property type="entry name" value="TRANSAMINASE"/>
    <property type="match status" value="1"/>
</dbReference>
<sequence length="364" mass="41364">MIIPFFDGTRQLKSIRKEIDSAIGKVLGSGKFILGKEVEKFEKNFSNYIGVKYGIGVNSGTDAIKIALRSLGVKENDEVITVANTAVPTVSAIREASVIPVFADIDEYFNIDPKDFEKRITFKTKAVIVVHLYGQPADISSIIKIAKKHKIKVVEDCAQATGAEIENKKAGSMGDVSCFSFYPTKNLGAYGDGGMILTNDEELAKKCRQLRMYGMKKTYYSNMEGFNSRLDEIQATILNAKLDYVESWNNKRIRLANFYLKNIRNKDIELPKIRKDAKHVFHLFIIKTEKRKKLKEYLKKNGVGFGIHYEFPIHLQKGYEFLGYKKGDLPITEKVSNEILSLPIFPELTEREIEYIVEKINSFL</sequence>
<dbReference type="GO" id="GO:0008483">
    <property type="term" value="F:transaminase activity"/>
    <property type="evidence" value="ECO:0007669"/>
    <property type="project" value="TreeGrafter"/>
</dbReference>